<dbReference type="InterPro" id="IPR030389">
    <property type="entry name" value="G_FEOB_dom"/>
</dbReference>
<dbReference type="SUPFAM" id="SSF52540">
    <property type="entry name" value="P-loop containing nucleoside triphosphate hydrolases"/>
    <property type="match status" value="1"/>
</dbReference>
<keyword evidence="6" id="KW-1185">Reference proteome</keyword>
<evidence type="ECO:0000259" key="2">
    <source>
        <dbReference type="Pfam" id="PF02421"/>
    </source>
</evidence>
<dbReference type="InterPro" id="IPR010674">
    <property type="entry name" value="NOG1_Rossman_fold_dom"/>
</dbReference>
<dbReference type="GO" id="GO:0005525">
    <property type="term" value="F:GTP binding"/>
    <property type="evidence" value="ECO:0007669"/>
    <property type="project" value="UniProtKB-KW"/>
</dbReference>
<keyword evidence="1" id="KW-0547">Nucleotide-binding</keyword>
<keyword evidence="1" id="KW-0342">GTP-binding</keyword>
<organism evidence="5 6">
    <name type="scientific">Rhamnella rubrinervis</name>
    <dbReference type="NCBI Taxonomy" id="2594499"/>
    <lineage>
        <taxon>Eukaryota</taxon>
        <taxon>Viridiplantae</taxon>
        <taxon>Streptophyta</taxon>
        <taxon>Embryophyta</taxon>
        <taxon>Tracheophyta</taxon>
        <taxon>Spermatophyta</taxon>
        <taxon>Magnoliopsida</taxon>
        <taxon>eudicotyledons</taxon>
        <taxon>Gunneridae</taxon>
        <taxon>Pentapetalae</taxon>
        <taxon>rosids</taxon>
        <taxon>fabids</taxon>
        <taxon>Rosales</taxon>
        <taxon>Rhamnaceae</taxon>
        <taxon>rhamnoid group</taxon>
        <taxon>Rhamneae</taxon>
        <taxon>Rhamnella</taxon>
    </lineage>
</organism>
<evidence type="ECO:0000313" key="5">
    <source>
        <dbReference type="EMBL" id="KAF3445652.1"/>
    </source>
</evidence>
<evidence type="ECO:0008006" key="7">
    <source>
        <dbReference type="Google" id="ProtNLM"/>
    </source>
</evidence>
<dbReference type="InterPro" id="IPR006073">
    <property type="entry name" value="GTP-bd"/>
</dbReference>
<dbReference type="CDD" id="cd01897">
    <property type="entry name" value="NOG"/>
    <property type="match status" value="1"/>
</dbReference>
<protein>
    <recommendedName>
        <fullName evidence="7">Nucleolar GTP-binding protein 1</fullName>
    </recommendedName>
</protein>
<sequence length="472" mass="53250">MSRASSLFQLWRTPSNRLLPRSSNFFKGVYIIPGAKCIHPHASARAFKLSHMKLSVEAIYPQPKLNKKENRRKGFEHMHGGLDLSIAFVFTMIKLAPDKLRASSLQAELHMVYVKEKSSAELENLGAFQKLPMVMPSADILYSALKKARRITGNKGIANIAKRERNRGARQLDALMKELAVPLRTYLEEFPKKKYLHPYERSLIELTLGVGRVNALRKKVVSVGKEQASLCSKSSSKREAEEAFSEGMKKVEEIFYHEGKAVDDLLHIAQTFAMPEVNLETPTLCLVGAPNVGKSSLVSELSTGKPEICNYPFTTRGILMGHLVSSYQHFQVTDTPGLLKRYDEDRNNLEKLTLAVLSHLPTAILFVHDLSGECGTSPSDQFVIYKEIKERFCDHLWLDVVSKCDLLQESPVVYITDVDDDDLELEKYRKWGPDGAIHVSVKSKIGLDKLKDRVHELLRIQMARMQSQTALT</sequence>
<evidence type="ECO:0000256" key="1">
    <source>
        <dbReference type="ARBA" id="ARBA00023134"/>
    </source>
</evidence>
<dbReference type="OrthoDB" id="415015at2759"/>
<dbReference type="InterPro" id="IPR027417">
    <property type="entry name" value="P-loop_NTPase"/>
</dbReference>
<accession>A0A8K0H4I1</accession>
<dbReference type="Pfam" id="PF02421">
    <property type="entry name" value="FeoB_N"/>
    <property type="match status" value="1"/>
</dbReference>
<dbReference type="EMBL" id="VOIH02000005">
    <property type="protein sequence ID" value="KAF3445652.1"/>
    <property type="molecule type" value="Genomic_DNA"/>
</dbReference>
<dbReference type="AlphaFoldDB" id="A0A8K0H4I1"/>
<evidence type="ECO:0000259" key="3">
    <source>
        <dbReference type="Pfam" id="PF06858"/>
    </source>
</evidence>
<reference evidence="5" key="1">
    <citation type="submission" date="2020-03" db="EMBL/GenBank/DDBJ databases">
        <title>A high-quality chromosome-level genome assembly of a woody plant with both climbing and erect habits, Rhamnella rubrinervis.</title>
        <authorList>
            <person name="Lu Z."/>
            <person name="Yang Y."/>
            <person name="Zhu X."/>
            <person name="Sun Y."/>
        </authorList>
    </citation>
    <scope>NUCLEOTIDE SEQUENCE</scope>
    <source>
        <strain evidence="5">BYM</strain>
        <tissue evidence="5">Leaf</tissue>
    </source>
</reference>
<gene>
    <name evidence="5" type="ORF">FNV43_RR10828</name>
</gene>
<dbReference type="PRINTS" id="PR00326">
    <property type="entry name" value="GTP1OBG"/>
</dbReference>
<dbReference type="Pfam" id="PF17835">
    <property type="entry name" value="NOG1_N"/>
    <property type="match status" value="1"/>
</dbReference>
<comment type="caution">
    <text evidence="5">The sequence shown here is derived from an EMBL/GenBank/DDBJ whole genome shotgun (WGS) entry which is preliminary data.</text>
</comment>
<proteinExistence type="predicted"/>
<dbReference type="Pfam" id="PF06858">
    <property type="entry name" value="NOG1"/>
    <property type="match status" value="1"/>
</dbReference>
<feature type="domain" description="FeoB-type G" evidence="2">
    <location>
        <begin position="283"/>
        <end position="339"/>
    </location>
</feature>
<dbReference type="Gene3D" id="1.20.120.1190">
    <property type="match status" value="1"/>
</dbReference>
<dbReference type="Proteomes" id="UP000796880">
    <property type="component" value="Unassembled WGS sequence"/>
</dbReference>
<evidence type="ECO:0000259" key="4">
    <source>
        <dbReference type="Pfam" id="PF17835"/>
    </source>
</evidence>
<dbReference type="Gene3D" id="3.40.50.300">
    <property type="entry name" value="P-loop containing nucleotide triphosphate hydrolases"/>
    <property type="match status" value="1"/>
</dbReference>
<evidence type="ECO:0000313" key="6">
    <source>
        <dbReference type="Proteomes" id="UP000796880"/>
    </source>
</evidence>
<dbReference type="InterPro" id="IPR041623">
    <property type="entry name" value="NOG1_N"/>
</dbReference>
<feature type="domain" description="Nucleolar GTP-binding protein 1 Rossman-fold" evidence="3">
    <location>
        <begin position="349"/>
        <end position="405"/>
    </location>
</feature>
<feature type="domain" description="NOG1 N-terminal helical" evidence="4">
    <location>
        <begin position="128"/>
        <end position="272"/>
    </location>
</feature>
<name>A0A8K0H4I1_9ROSA</name>
<dbReference type="PANTHER" id="PTHR45759">
    <property type="entry name" value="NUCLEOLAR GTP-BINDING PROTEIN 1"/>
    <property type="match status" value="1"/>
</dbReference>